<name>A0ABS4B387_9GAMM</name>
<dbReference type="SUPFAM" id="SSF55154">
    <property type="entry name" value="CYTH-like phosphatases"/>
    <property type="match status" value="1"/>
</dbReference>
<dbReference type="InterPro" id="IPR033469">
    <property type="entry name" value="CYTH-like_dom_sf"/>
</dbReference>
<sequence length="296" mass="31988">MMSKATTTPTLSAKPVSTTKAVAPQQQAPVPHKTVKPALAKPLTSEQIIEMFRLVKGSTSVELKLSVPLTSARATIKSIGLDPVEAQPREAFFFDTPDLALYKAGIVVRARRIQGGDGDTVIKLRPVDPSTIDAELRRVAAFKIEVDAMPGGFVCSASFKGVCTGQEVLDVASGEMPLRKLFSKEQRAFYDAHAPADIPMDQLVLLGPAFLLKAKHTPKTTVFDRPIVTEVWLYPDGSHIMELSVKSLPKEAFQVAADFKAYLASHGIALGADQSAKTQTALKFFSARLKKEELAG</sequence>
<evidence type="ECO:0000313" key="2">
    <source>
        <dbReference type="EMBL" id="MBP0601953.1"/>
    </source>
</evidence>
<feature type="region of interest" description="Disordered" evidence="1">
    <location>
        <begin position="1"/>
        <end position="34"/>
    </location>
</feature>
<feature type="compositionally biased region" description="Polar residues" evidence="1">
    <location>
        <begin position="1"/>
        <end position="28"/>
    </location>
</feature>
<proteinExistence type="predicted"/>
<dbReference type="Proteomes" id="UP000666661">
    <property type="component" value="Unassembled WGS sequence"/>
</dbReference>
<dbReference type="Gene3D" id="2.40.320.10">
    <property type="entry name" value="Hypothetical Protein Pfu-838710-001"/>
    <property type="match status" value="1"/>
</dbReference>
<keyword evidence="3" id="KW-1185">Reference proteome</keyword>
<evidence type="ECO:0008006" key="4">
    <source>
        <dbReference type="Google" id="ProtNLM"/>
    </source>
</evidence>
<dbReference type="RefSeq" id="WP_209792926.1">
    <property type="nucleotide sequence ID" value="NZ_JAGIQF010000001.1"/>
</dbReference>
<accession>A0ABS4B387</accession>
<dbReference type="EMBL" id="JAGIQF010000001">
    <property type="protein sequence ID" value="MBP0601953.1"/>
    <property type="molecule type" value="Genomic_DNA"/>
</dbReference>
<evidence type="ECO:0000313" key="3">
    <source>
        <dbReference type="Proteomes" id="UP000666661"/>
    </source>
</evidence>
<protein>
    <recommendedName>
        <fullName evidence="4">Adenylate cyclase</fullName>
    </recommendedName>
</protein>
<evidence type="ECO:0000256" key="1">
    <source>
        <dbReference type="SAM" id="MobiDB-lite"/>
    </source>
</evidence>
<gene>
    <name evidence="2" type="ORF">J8I01_05395</name>
</gene>
<comment type="caution">
    <text evidence="2">The sequence shown here is derived from an EMBL/GenBank/DDBJ whole genome shotgun (WGS) entry which is preliminary data.</text>
</comment>
<organism evidence="2 3">
    <name type="scientific">Aeromonas sanarellii</name>
    <dbReference type="NCBI Taxonomy" id="633415"/>
    <lineage>
        <taxon>Bacteria</taxon>
        <taxon>Pseudomonadati</taxon>
        <taxon>Pseudomonadota</taxon>
        <taxon>Gammaproteobacteria</taxon>
        <taxon>Aeromonadales</taxon>
        <taxon>Aeromonadaceae</taxon>
        <taxon>Aeromonas</taxon>
    </lineage>
</organism>
<reference evidence="2 3" key="1">
    <citation type="submission" date="2021-03" db="EMBL/GenBank/DDBJ databases">
        <title>Plant growth promoting bacteria isolated from wild legumes nodules and trapping Phaseolus vulgaris L. nodules in the center and southern Mexico.</title>
        <authorList>
            <person name="Estrada P."/>
        </authorList>
    </citation>
    <scope>NUCLEOTIDE SEQUENCE [LARGE SCALE GENOMIC DNA]</scope>
    <source>
        <strain evidence="2 3">MaGu-431</strain>
    </source>
</reference>